<gene>
    <name evidence="1" type="ORF">FC56_GL000108</name>
</gene>
<proteinExistence type="predicted"/>
<evidence type="ECO:0000313" key="2">
    <source>
        <dbReference type="Proteomes" id="UP000051256"/>
    </source>
</evidence>
<comment type="caution">
    <text evidence="1">The sequence shown here is derived from an EMBL/GenBank/DDBJ whole genome shotgun (WGS) entry which is preliminary data.</text>
</comment>
<protein>
    <recommendedName>
        <fullName evidence="3">GRAM domain-containing protein</fullName>
    </recommendedName>
</protein>
<reference evidence="1 2" key="1">
    <citation type="journal article" date="2015" name="Genome Announc.">
        <title>Expanding the biotechnology potential of lactobacilli through comparative genomics of 213 strains and associated genera.</title>
        <authorList>
            <person name="Sun Z."/>
            <person name="Harris H.M."/>
            <person name="McCann A."/>
            <person name="Guo C."/>
            <person name="Argimon S."/>
            <person name="Zhang W."/>
            <person name="Yang X."/>
            <person name="Jeffery I.B."/>
            <person name="Cooney J.C."/>
            <person name="Kagawa T.F."/>
            <person name="Liu W."/>
            <person name="Song Y."/>
            <person name="Salvetti E."/>
            <person name="Wrobel A."/>
            <person name="Rasinkangas P."/>
            <person name="Parkhill J."/>
            <person name="Rea M.C."/>
            <person name="O'Sullivan O."/>
            <person name="Ritari J."/>
            <person name="Douillard F.P."/>
            <person name="Paul Ross R."/>
            <person name="Yang R."/>
            <person name="Briner A.E."/>
            <person name="Felis G.E."/>
            <person name="de Vos W.M."/>
            <person name="Barrangou R."/>
            <person name="Klaenhammer T.R."/>
            <person name="Caufield P.W."/>
            <person name="Cui Y."/>
            <person name="Zhang H."/>
            <person name="O'Toole P.W."/>
        </authorList>
    </citation>
    <scope>NUCLEOTIDE SEQUENCE [LARGE SCALE GENOMIC DNA]</scope>
    <source>
        <strain evidence="1 2">DSM 24302</strain>
    </source>
</reference>
<evidence type="ECO:0000313" key="1">
    <source>
        <dbReference type="EMBL" id="KRM93396.1"/>
    </source>
</evidence>
<keyword evidence="2" id="KW-1185">Reference proteome</keyword>
<dbReference type="PATRIC" id="fig|1423802.4.peg.109"/>
<dbReference type="EMBL" id="AYZR01000008">
    <property type="protein sequence ID" value="KRM93396.1"/>
    <property type="molecule type" value="Genomic_DNA"/>
</dbReference>
<dbReference type="Proteomes" id="UP000051256">
    <property type="component" value="Unassembled WGS sequence"/>
</dbReference>
<dbReference type="Pfam" id="PF06115">
    <property type="entry name" value="DUF956"/>
    <property type="match status" value="1"/>
</dbReference>
<name>A0A0R2CUM9_9LACO</name>
<dbReference type="AlphaFoldDB" id="A0A0R2CUM9"/>
<dbReference type="InterPro" id="IPR010360">
    <property type="entry name" value="DUF956"/>
</dbReference>
<organism evidence="1 2">
    <name type="scientific">Lentilactobacillus senioris DSM 24302 = JCM 17472</name>
    <dbReference type="NCBI Taxonomy" id="1423802"/>
    <lineage>
        <taxon>Bacteria</taxon>
        <taxon>Bacillati</taxon>
        <taxon>Bacillota</taxon>
        <taxon>Bacilli</taxon>
        <taxon>Lactobacillales</taxon>
        <taxon>Lactobacillaceae</taxon>
        <taxon>Lentilactobacillus</taxon>
    </lineage>
</organism>
<evidence type="ECO:0008006" key="3">
    <source>
        <dbReference type="Google" id="ProtNLM"/>
    </source>
</evidence>
<accession>A0A0R2CUM9</accession>
<dbReference type="STRING" id="1423802.FC56_GL000108"/>
<sequence>MQDQMNGLQGTVTLGNNGIEFERQFKNGFIQIPYNQIEQVQVQIAFGKFYRGFYLITKDGKKINILTRKTKQVIHVFNRKLENGQIVRYRRNQK</sequence>